<dbReference type="InterPro" id="IPR031166">
    <property type="entry name" value="G_ENGA"/>
</dbReference>
<dbReference type="Gene3D" id="3.30.300.20">
    <property type="match status" value="1"/>
</dbReference>
<evidence type="ECO:0000313" key="14">
    <source>
        <dbReference type="Proteomes" id="UP000029692"/>
    </source>
</evidence>
<dbReference type="Proteomes" id="UP000029692">
    <property type="component" value="Unassembled WGS sequence"/>
</dbReference>
<name>A0A098R0U1_9SPIO</name>
<evidence type="ECO:0000259" key="12">
    <source>
        <dbReference type="PROSITE" id="PS51712"/>
    </source>
</evidence>
<evidence type="ECO:0000256" key="11">
    <source>
        <dbReference type="SAM" id="MobiDB-lite"/>
    </source>
</evidence>
<proteinExistence type="inferred from homology"/>
<evidence type="ECO:0000256" key="4">
    <source>
        <dbReference type="ARBA" id="ARBA00022737"/>
    </source>
</evidence>
<dbReference type="InterPro" id="IPR005225">
    <property type="entry name" value="Small_GTP-bd"/>
</dbReference>
<feature type="binding site" evidence="8">
    <location>
        <begin position="5"/>
        <end position="12"/>
    </location>
    <ligand>
        <name>GTP</name>
        <dbReference type="ChEBI" id="CHEBI:37565"/>
        <label>1</label>
    </ligand>
</feature>
<dbReference type="GO" id="GO:0042254">
    <property type="term" value="P:ribosome biogenesis"/>
    <property type="evidence" value="ECO:0007669"/>
    <property type="project" value="UniProtKB-KW"/>
</dbReference>
<dbReference type="EMBL" id="JNUP01000003">
    <property type="protein sequence ID" value="KGE73785.1"/>
    <property type="molecule type" value="Genomic_DNA"/>
</dbReference>
<dbReference type="PANTHER" id="PTHR43834">
    <property type="entry name" value="GTPASE DER"/>
    <property type="match status" value="1"/>
</dbReference>
<keyword evidence="14" id="KW-1185">Reference proteome</keyword>
<reference evidence="13 14" key="1">
    <citation type="submission" date="2014-05" db="EMBL/GenBank/DDBJ databases">
        <title>De novo Genome Sequence of Spirocheata sp.</title>
        <authorList>
            <person name="Shivani Y."/>
            <person name="Subhash Y."/>
            <person name="Tushar L."/>
            <person name="Sasikala C."/>
            <person name="Ramana C.V."/>
        </authorList>
    </citation>
    <scope>NUCLEOTIDE SEQUENCE [LARGE SCALE GENOMIC DNA]</scope>
    <source>
        <strain evidence="13 14">JC230</strain>
    </source>
</reference>
<dbReference type="SUPFAM" id="SSF52540">
    <property type="entry name" value="P-loop containing nucleoside triphosphate hydrolases"/>
    <property type="match status" value="2"/>
</dbReference>
<keyword evidence="6 8" id="KW-0342">GTP-binding</keyword>
<dbReference type="InterPro" id="IPR006073">
    <property type="entry name" value="GTP-bd"/>
</dbReference>
<comment type="function">
    <text evidence="8 10">GTPase that plays an essential role in the late steps of ribosome biogenesis.</text>
</comment>
<dbReference type="InterPro" id="IPR032859">
    <property type="entry name" value="KH_dom-like"/>
</dbReference>
<keyword evidence="3 8" id="KW-0690">Ribosome biogenesis</keyword>
<feature type="binding site" evidence="8">
    <location>
        <begin position="113"/>
        <end position="116"/>
    </location>
    <ligand>
        <name>GTP</name>
        <dbReference type="ChEBI" id="CHEBI:37565"/>
        <label>1</label>
    </ligand>
</feature>
<feature type="binding site" evidence="8">
    <location>
        <begin position="199"/>
        <end position="206"/>
    </location>
    <ligand>
        <name>GTP</name>
        <dbReference type="ChEBI" id="CHEBI:37565"/>
        <label>2</label>
    </ligand>
</feature>
<dbReference type="PRINTS" id="PR00326">
    <property type="entry name" value="GTP1OBG"/>
</dbReference>
<feature type="binding site" evidence="8">
    <location>
        <begin position="246"/>
        <end position="250"/>
    </location>
    <ligand>
        <name>GTP</name>
        <dbReference type="ChEBI" id="CHEBI:37565"/>
        <label>2</label>
    </ligand>
</feature>
<dbReference type="eggNOG" id="COG1160">
    <property type="taxonomic scope" value="Bacteria"/>
</dbReference>
<dbReference type="STRING" id="1480694.DC28_00735"/>
<evidence type="ECO:0000256" key="9">
    <source>
        <dbReference type="PROSITE-ProRule" id="PRU01049"/>
    </source>
</evidence>
<sequence>MAIVGRPNVGKSTLFNRLIRKRKSITDPTPGVTRDPVSETTILGNRKLEVIDTGGLTESREFLDRLITQRSFSAMEQADVLVFVLDVTELTPEDEEFINRLRQFRDRLILAVNKVDNPTRELEAYNFLSLGFDSVFPLSAAHGAGVEELVEEILRRIPQLPVPERISEDGNDQESQINRVTADKESESDGFDISIALLGQPNTGKSTLINRLTGADTSIVSPVAGTTRDVVQGSFEYKQRTFRILDTAGIRRKSRVEEDLEYYSVNRAFKSIEDADVVILMIDVDKGLVEQDKKIAAQIVKKGRGVVLAANKWDTLEDTPNTLRAVTDRIRFLFPVLEFAPILPLSALEGQGIPKLLNTVIQLRTQLEKRIDTGTLNNALARWIERTPPPQNKKHRWKLRYITQVSKHPVQFILFVNKTKGFPESYLGYIRNSIRREFGFTNIPISVELRDRR</sequence>
<accession>A0A098R0U1</accession>
<dbReference type="InterPro" id="IPR015946">
    <property type="entry name" value="KH_dom-like_a/b"/>
</dbReference>
<dbReference type="PIRSF" id="PIRSF006485">
    <property type="entry name" value="GTP-binding_EngA"/>
    <property type="match status" value="1"/>
</dbReference>
<dbReference type="InterPro" id="IPR016484">
    <property type="entry name" value="GTPase_Der"/>
</dbReference>
<evidence type="ECO:0000256" key="8">
    <source>
        <dbReference type="HAMAP-Rule" id="MF_00195"/>
    </source>
</evidence>
<comment type="similarity">
    <text evidence="1 8 9 10">Belongs to the TRAFAC class TrmE-Era-EngA-EngB-Septin-like GTPase superfamily. EngA (Der) GTPase family.</text>
</comment>
<dbReference type="Gene3D" id="3.40.50.300">
    <property type="entry name" value="P-loop containing nucleotide triphosphate hydrolases"/>
    <property type="match status" value="2"/>
</dbReference>
<dbReference type="NCBIfam" id="TIGR03594">
    <property type="entry name" value="GTPase_EngA"/>
    <property type="match status" value="1"/>
</dbReference>
<comment type="caution">
    <text evidence="13">The sequence shown here is derived from an EMBL/GenBank/DDBJ whole genome shotgun (WGS) entry which is preliminary data.</text>
</comment>
<protein>
    <recommendedName>
        <fullName evidence="2 8">GTPase Der</fullName>
    </recommendedName>
    <alternativeName>
        <fullName evidence="7 8">GTP-binding protein EngA</fullName>
    </alternativeName>
</protein>
<dbReference type="FunFam" id="3.40.50.300:FF:000040">
    <property type="entry name" value="GTPase Der"/>
    <property type="match status" value="1"/>
</dbReference>
<keyword evidence="4 10" id="KW-0677">Repeat</keyword>
<evidence type="ECO:0000313" key="13">
    <source>
        <dbReference type="EMBL" id="KGE73785.1"/>
    </source>
</evidence>
<feature type="binding site" evidence="8">
    <location>
        <begin position="52"/>
        <end position="56"/>
    </location>
    <ligand>
        <name>GTP</name>
        <dbReference type="ChEBI" id="CHEBI:37565"/>
        <label>1</label>
    </ligand>
</feature>
<dbReference type="NCBIfam" id="TIGR00231">
    <property type="entry name" value="small_GTP"/>
    <property type="match status" value="2"/>
</dbReference>
<feature type="domain" description="EngA-type G" evidence="12">
    <location>
        <begin position="1"/>
        <end position="161"/>
    </location>
</feature>
<evidence type="ECO:0000256" key="3">
    <source>
        <dbReference type="ARBA" id="ARBA00022517"/>
    </source>
</evidence>
<organism evidence="13 14">
    <name type="scientific">Spirochaeta lutea</name>
    <dbReference type="NCBI Taxonomy" id="1480694"/>
    <lineage>
        <taxon>Bacteria</taxon>
        <taxon>Pseudomonadati</taxon>
        <taxon>Spirochaetota</taxon>
        <taxon>Spirochaetia</taxon>
        <taxon>Spirochaetales</taxon>
        <taxon>Spirochaetaceae</taxon>
        <taxon>Spirochaeta</taxon>
    </lineage>
</organism>
<evidence type="ECO:0000256" key="7">
    <source>
        <dbReference type="ARBA" id="ARBA00032345"/>
    </source>
</evidence>
<dbReference type="InterPro" id="IPR027417">
    <property type="entry name" value="P-loop_NTPase"/>
</dbReference>
<dbReference type="Pfam" id="PF14714">
    <property type="entry name" value="KH_dom-like"/>
    <property type="match status" value="1"/>
</dbReference>
<evidence type="ECO:0000256" key="10">
    <source>
        <dbReference type="RuleBase" id="RU004481"/>
    </source>
</evidence>
<dbReference type="Pfam" id="PF01926">
    <property type="entry name" value="MMR_HSR1"/>
    <property type="match status" value="2"/>
</dbReference>
<feature type="domain" description="EngA-type G" evidence="12">
    <location>
        <begin position="193"/>
        <end position="368"/>
    </location>
</feature>
<gene>
    <name evidence="8" type="primary">der</name>
    <name evidence="13" type="ORF">DC28_00735</name>
</gene>
<evidence type="ECO:0000256" key="2">
    <source>
        <dbReference type="ARBA" id="ARBA00020953"/>
    </source>
</evidence>
<evidence type="ECO:0000256" key="1">
    <source>
        <dbReference type="ARBA" id="ARBA00008279"/>
    </source>
</evidence>
<feature type="region of interest" description="Disordered" evidence="11">
    <location>
        <begin position="164"/>
        <end position="183"/>
    </location>
</feature>
<dbReference type="CDD" id="cd01895">
    <property type="entry name" value="EngA2"/>
    <property type="match status" value="1"/>
</dbReference>
<dbReference type="AlphaFoldDB" id="A0A098R0U1"/>
<dbReference type="PROSITE" id="PS51712">
    <property type="entry name" value="G_ENGA"/>
    <property type="match status" value="2"/>
</dbReference>
<keyword evidence="5 8" id="KW-0547">Nucleotide-binding</keyword>
<evidence type="ECO:0000256" key="5">
    <source>
        <dbReference type="ARBA" id="ARBA00022741"/>
    </source>
</evidence>
<dbReference type="PANTHER" id="PTHR43834:SF6">
    <property type="entry name" value="GTPASE DER"/>
    <property type="match status" value="1"/>
</dbReference>
<comment type="subunit">
    <text evidence="8">Associates with the 50S ribosomal subunit.</text>
</comment>
<evidence type="ECO:0000256" key="6">
    <source>
        <dbReference type="ARBA" id="ARBA00023134"/>
    </source>
</evidence>
<dbReference type="GO" id="GO:0005525">
    <property type="term" value="F:GTP binding"/>
    <property type="evidence" value="ECO:0007669"/>
    <property type="project" value="UniProtKB-UniRule"/>
</dbReference>
<dbReference type="CDD" id="cd01894">
    <property type="entry name" value="EngA1"/>
    <property type="match status" value="1"/>
</dbReference>
<feature type="binding site" evidence="8">
    <location>
        <begin position="311"/>
        <end position="314"/>
    </location>
    <ligand>
        <name>GTP</name>
        <dbReference type="ChEBI" id="CHEBI:37565"/>
        <label>2</label>
    </ligand>
</feature>
<dbReference type="OrthoDB" id="9805918at2"/>
<dbReference type="HAMAP" id="MF_00195">
    <property type="entry name" value="GTPase_Der"/>
    <property type="match status" value="1"/>
</dbReference>